<dbReference type="OrthoDB" id="1405469at2759"/>
<evidence type="ECO:0000313" key="10">
    <source>
        <dbReference type="Proteomes" id="UP000243515"/>
    </source>
</evidence>
<evidence type="ECO:0000256" key="6">
    <source>
        <dbReference type="PROSITE-ProRule" id="PRU10141"/>
    </source>
</evidence>
<dbReference type="AlphaFoldDB" id="A0A232LQX6"/>
<evidence type="ECO:0000256" key="1">
    <source>
        <dbReference type="ARBA" id="ARBA00022679"/>
    </source>
</evidence>
<keyword evidence="2 6" id="KW-0547">Nucleotide-binding</keyword>
<keyword evidence="10" id="KW-1185">Reference proteome</keyword>
<dbReference type="Proteomes" id="UP000243515">
    <property type="component" value="Unassembled WGS sequence"/>
</dbReference>
<dbReference type="InterPro" id="IPR050339">
    <property type="entry name" value="CC_SR_Kinase"/>
</dbReference>
<evidence type="ECO:0000256" key="3">
    <source>
        <dbReference type="ARBA" id="ARBA00022777"/>
    </source>
</evidence>
<dbReference type="PROSITE" id="PS00107">
    <property type="entry name" value="PROTEIN_KINASE_ATP"/>
    <property type="match status" value="1"/>
</dbReference>
<dbReference type="GO" id="GO:0005634">
    <property type="term" value="C:nucleus"/>
    <property type="evidence" value="ECO:0007669"/>
    <property type="project" value="TreeGrafter"/>
</dbReference>
<dbReference type="PROSITE" id="PS50011">
    <property type="entry name" value="PROTEIN_KINASE_DOM"/>
    <property type="match status" value="1"/>
</dbReference>
<keyword evidence="1" id="KW-0808">Transferase</keyword>
<dbReference type="Gene3D" id="3.30.200.20">
    <property type="entry name" value="Phosphorylase Kinase, domain 1"/>
    <property type="match status" value="1"/>
</dbReference>
<dbReference type="InterPro" id="IPR017441">
    <property type="entry name" value="Protein_kinase_ATP_BS"/>
</dbReference>
<keyword evidence="4 6" id="KW-0067">ATP-binding</keyword>
<evidence type="ECO:0000313" key="9">
    <source>
        <dbReference type="EMBL" id="OXV06556.1"/>
    </source>
</evidence>
<comment type="caution">
    <text evidence="9">The sequence shown here is derived from an EMBL/GenBank/DDBJ whole genome shotgun (WGS) entry which is preliminary data.</text>
</comment>
<dbReference type="GO" id="GO:0005829">
    <property type="term" value="C:cytosol"/>
    <property type="evidence" value="ECO:0007669"/>
    <property type="project" value="TreeGrafter"/>
</dbReference>
<organism evidence="9 10">
    <name type="scientific">Elaphomyces granulatus</name>
    <dbReference type="NCBI Taxonomy" id="519963"/>
    <lineage>
        <taxon>Eukaryota</taxon>
        <taxon>Fungi</taxon>
        <taxon>Dikarya</taxon>
        <taxon>Ascomycota</taxon>
        <taxon>Pezizomycotina</taxon>
        <taxon>Eurotiomycetes</taxon>
        <taxon>Eurotiomycetidae</taxon>
        <taxon>Eurotiales</taxon>
        <taxon>Elaphomycetaceae</taxon>
        <taxon>Elaphomyces</taxon>
    </lineage>
</organism>
<feature type="binding site" evidence="6">
    <location>
        <position position="315"/>
    </location>
    <ligand>
        <name>ATP</name>
        <dbReference type="ChEBI" id="CHEBI:30616"/>
    </ligand>
</feature>
<feature type="region of interest" description="Disordered" evidence="7">
    <location>
        <begin position="455"/>
        <end position="474"/>
    </location>
</feature>
<proteinExistence type="inferred from homology"/>
<sequence length="756" mass="83702">MSLFRSAAEISSSVPESRSEEHDCEDKALINQSRNTDGHATLMTSALLEFYCASRAVDIVNAHKDSHGQFTRDSPEVQYLAKQIFAYKSQFLSSHGVLAGGIDGEEWRATRQYYRDSLDILAATALEGVNLSGQAGRPPSTAVGNDFRAQKHSVIKQLITESDTPRQRDTTAEYKPVWELQKLIPRGEKQGTLLETHFDLNSLLGASPDTSRQRDTTAEYKPVWELQKLIPRGEKQGTLFETHFDLNSLLGASPALFPYTPAYLPILSIQTEVAADRSSRYTAEFSEIRVLGRGSFGEVYHVRHHVDGQNYAVKKIPLSQRRLGLLRKGSLRYLEHIMKEIRTLARLEHPHVVRYYGAWLEHAQTSSDKHSIKKGHHSPSGFQMHRQALPDQVSAGEKSFGVVFENSADHMFESGSKSTASGPDDGGDDVESIPRDLSNFSQDFTSSFDGTDGDIFTDGLSENPSKLQLKRSTRSGSQAPAIVLHIQMSLHPLTLNAYLNPQTSGKPRNDSLSSRRHCFHLIPSLKIILGILSGVEYLHQKGVVHRDLKPANIFLTSRDGETDICLKCKSNLKGGIDSTLLPRIGDFGLVADISHCSESNSPGAIATRDSHLPYQHVGTEFYFPILNRPSSPNGHGSSNSTRPAAGHVIDEKLDVFALGVILFELLYPLKTKMERQLVMCDLTRNKSHTSAVLPADFETKVDCGSFTVTGGSSVAKSLSTCIKGMLEPNSRERWQCNDVRRFLESLLVSITKNSCN</sequence>
<dbReference type="FunFam" id="3.30.200.20:FF:000787">
    <property type="entry name" value="Protein kinase, putative (AFU_orthologue AFUA_2G16620)"/>
    <property type="match status" value="1"/>
</dbReference>
<dbReference type="SUPFAM" id="SSF56112">
    <property type="entry name" value="Protein kinase-like (PK-like)"/>
    <property type="match status" value="1"/>
</dbReference>
<dbReference type="PROSITE" id="PS00108">
    <property type="entry name" value="PROTEIN_KINASE_ST"/>
    <property type="match status" value="1"/>
</dbReference>
<evidence type="ECO:0000256" key="2">
    <source>
        <dbReference type="ARBA" id="ARBA00022741"/>
    </source>
</evidence>
<reference evidence="9 10" key="1">
    <citation type="journal article" date="2015" name="Environ. Microbiol.">
        <title>Metagenome sequence of Elaphomyces granulatus from sporocarp tissue reveals Ascomycota ectomycorrhizal fingerprints of genome expansion and a Proteobacteria-rich microbiome.</title>
        <authorList>
            <person name="Quandt C.A."/>
            <person name="Kohler A."/>
            <person name="Hesse C.N."/>
            <person name="Sharpton T.J."/>
            <person name="Martin F."/>
            <person name="Spatafora J.W."/>
        </authorList>
    </citation>
    <scope>NUCLEOTIDE SEQUENCE [LARGE SCALE GENOMIC DNA]</scope>
    <source>
        <strain evidence="9 10">OSC145934</strain>
    </source>
</reference>
<accession>A0A232LQX6</accession>
<evidence type="ECO:0000256" key="5">
    <source>
        <dbReference type="ARBA" id="ARBA00037982"/>
    </source>
</evidence>
<dbReference type="PANTHER" id="PTHR11042">
    <property type="entry name" value="EUKARYOTIC TRANSLATION INITIATION FACTOR 2-ALPHA KINASE EIF2-ALPHA KINASE -RELATED"/>
    <property type="match status" value="1"/>
</dbReference>
<comment type="similarity">
    <text evidence="5">Belongs to the protein kinase superfamily. Ser/Thr protein kinase family. GCN2 subfamily.</text>
</comment>
<dbReference type="GO" id="GO:0004694">
    <property type="term" value="F:eukaryotic translation initiation factor 2alpha kinase activity"/>
    <property type="evidence" value="ECO:0007669"/>
    <property type="project" value="TreeGrafter"/>
</dbReference>
<dbReference type="GO" id="GO:0005524">
    <property type="term" value="F:ATP binding"/>
    <property type="evidence" value="ECO:0007669"/>
    <property type="project" value="UniProtKB-UniRule"/>
</dbReference>
<dbReference type="EMBL" id="NPHW01005622">
    <property type="protein sequence ID" value="OXV06556.1"/>
    <property type="molecule type" value="Genomic_DNA"/>
</dbReference>
<dbReference type="SMART" id="SM00220">
    <property type="entry name" value="S_TKc"/>
    <property type="match status" value="1"/>
</dbReference>
<keyword evidence="3" id="KW-0418">Kinase</keyword>
<dbReference type="PANTHER" id="PTHR11042:SF195">
    <property type="entry name" value="KINASE, PUTATIVE (AFU_ORTHOLOGUE AFUA_2G16620)-RELATED"/>
    <property type="match status" value="1"/>
</dbReference>
<dbReference type="GO" id="GO:1990625">
    <property type="term" value="P:negative regulation of cytoplasmic translational initiation in response to stress"/>
    <property type="evidence" value="ECO:0007669"/>
    <property type="project" value="TreeGrafter"/>
</dbReference>
<dbReference type="InterPro" id="IPR008271">
    <property type="entry name" value="Ser/Thr_kinase_AS"/>
</dbReference>
<dbReference type="Pfam" id="PF00069">
    <property type="entry name" value="Pkinase"/>
    <property type="match status" value="2"/>
</dbReference>
<feature type="region of interest" description="Disordered" evidence="7">
    <location>
        <begin position="413"/>
        <end position="436"/>
    </location>
</feature>
<dbReference type="InterPro" id="IPR011009">
    <property type="entry name" value="Kinase-like_dom_sf"/>
</dbReference>
<evidence type="ECO:0000256" key="7">
    <source>
        <dbReference type="SAM" id="MobiDB-lite"/>
    </source>
</evidence>
<evidence type="ECO:0000259" key="8">
    <source>
        <dbReference type="PROSITE" id="PS50011"/>
    </source>
</evidence>
<evidence type="ECO:0000256" key="4">
    <source>
        <dbReference type="ARBA" id="ARBA00022840"/>
    </source>
</evidence>
<feature type="domain" description="Protein kinase" evidence="8">
    <location>
        <begin position="285"/>
        <end position="747"/>
    </location>
</feature>
<name>A0A232LQX6_9EURO</name>
<dbReference type="Gene3D" id="1.10.510.10">
    <property type="entry name" value="Transferase(Phosphotransferase) domain 1"/>
    <property type="match status" value="1"/>
</dbReference>
<protein>
    <recommendedName>
        <fullName evidence="8">Protein kinase domain-containing protein</fullName>
    </recommendedName>
</protein>
<feature type="region of interest" description="Disordered" evidence="7">
    <location>
        <begin position="1"/>
        <end position="24"/>
    </location>
</feature>
<gene>
    <name evidence="9" type="ORF">Egran_05675</name>
</gene>
<dbReference type="InterPro" id="IPR000719">
    <property type="entry name" value="Prot_kinase_dom"/>
</dbReference>